<keyword evidence="10" id="KW-0915">Sodium</keyword>
<keyword evidence="3 10" id="KW-0812">Transmembrane</keyword>
<keyword evidence="2 10" id="KW-1003">Cell membrane</keyword>
<evidence type="ECO:0000256" key="6">
    <source>
        <dbReference type="ARBA" id="ARBA00023303"/>
    </source>
</evidence>
<comment type="subcellular location">
    <subcellularLocation>
        <location evidence="1 10">Cell membrane</location>
        <topology evidence="1 10">Multi-pass membrane protein</topology>
    </subcellularLocation>
</comment>
<dbReference type="Pfam" id="PF02537">
    <property type="entry name" value="CRCB"/>
    <property type="match status" value="1"/>
</dbReference>
<protein>
    <recommendedName>
        <fullName evidence="10">Fluoride-specific ion channel FluC</fullName>
    </recommendedName>
</protein>
<dbReference type="GO" id="GO:0140114">
    <property type="term" value="P:cellular detoxification of fluoride"/>
    <property type="evidence" value="ECO:0007669"/>
    <property type="project" value="UniProtKB-UniRule"/>
</dbReference>
<evidence type="ECO:0000313" key="11">
    <source>
        <dbReference type="EMBL" id="HJC69181.1"/>
    </source>
</evidence>
<dbReference type="EMBL" id="DWWC01000109">
    <property type="protein sequence ID" value="HJC69181.1"/>
    <property type="molecule type" value="Genomic_DNA"/>
</dbReference>
<keyword evidence="6 10" id="KW-0407">Ion channel</keyword>
<dbReference type="GO" id="GO:0005886">
    <property type="term" value="C:plasma membrane"/>
    <property type="evidence" value="ECO:0007669"/>
    <property type="project" value="UniProtKB-SubCell"/>
</dbReference>
<dbReference type="Proteomes" id="UP000823854">
    <property type="component" value="Unassembled WGS sequence"/>
</dbReference>
<evidence type="ECO:0000256" key="3">
    <source>
        <dbReference type="ARBA" id="ARBA00022692"/>
    </source>
</evidence>
<dbReference type="HAMAP" id="MF_00454">
    <property type="entry name" value="FluC"/>
    <property type="match status" value="1"/>
</dbReference>
<feature type="transmembrane region" description="Helical" evidence="10">
    <location>
        <begin position="130"/>
        <end position="154"/>
    </location>
</feature>
<keyword evidence="10" id="KW-0406">Ion transport</keyword>
<evidence type="ECO:0000256" key="7">
    <source>
        <dbReference type="ARBA" id="ARBA00035120"/>
    </source>
</evidence>
<evidence type="ECO:0000256" key="8">
    <source>
        <dbReference type="ARBA" id="ARBA00035585"/>
    </source>
</evidence>
<keyword evidence="10" id="KW-0813">Transport</keyword>
<proteinExistence type="inferred from homology"/>
<reference evidence="11" key="1">
    <citation type="journal article" date="2021" name="PeerJ">
        <title>Extensive microbial diversity within the chicken gut microbiome revealed by metagenomics and culture.</title>
        <authorList>
            <person name="Gilroy R."/>
            <person name="Ravi A."/>
            <person name="Getino M."/>
            <person name="Pursley I."/>
            <person name="Horton D.L."/>
            <person name="Alikhan N.F."/>
            <person name="Baker D."/>
            <person name="Gharbi K."/>
            <person name="Hall N."/>
            <person name="Watson M."/>
            <person name="Adriaenssens E.M."/>
            <person name="Foster-Nyarko E."/>
            <person name="Jarju S."/>
            <person name="Secka A."/>
            <person name="Antonio M."/>
            <person name="Oren A."/>
            <person name="Chaudhuri R.R."/>
            <person name="La Ragione R."/>
            <person name="Hildebrand F."/>
            <person name="Pallen M.J."/>
        </authorList>
    </citation>
    <scope>NUCLEOTIDE SEQUENCE</scope>
    <source>
        <strain evidence="11">CHK130-7132</strain>
    </source>
</reference>
<gene>
    <name evidence="10" type="primary">fluC</name>
    <name evidence="10" type="synonym">crcB</name>
    <name evidence="11" type="ORF">H9932_05830</name>
</gene>
<dbReference type="GO" id="GO:0062054">
    <property type="term" value="F:fluoride channel activity"/>
    <property type="evidence" value="ECO:0007669"/>
    <property type="project" value="UniProtKB-UniRule"/>
</dbReference>
<evidence type="ECO:0000256" key="4">
    <source>
        <dbReference type="ARBA" id="ARBA00022989"/>
    </source>
</evidence>
<dbReference type="PANTHER" id="PTHR28259">
    <property type="entry name" value="FLUORIDE EXPORT PROTEIN 1-RELATED"/>
    <property type="match status" value="1"/>
</dbReference>
<comment type="activity regulation">
    <text evidence="10">Na(+) is not transported, but it plays an essential structural role and its presence is essential for fluoride channel function.</text>
</comment>
<dbReference type="GO" id="GO:0046872">
    <property type="term" value="F:metal ion binding"/>
    <property type="evidence" value="ECO:0007669"/>
    <property type="project" value="UniProtKB-KW"/>
</dbReference>
<dbReference type="AlphaFoldDB" id="A0A9D2PYU0"/>
<comment type="caution">
    <text evidence="11">The sequence shown here is derived from an EMBL/GenBank/DDBJ whole genome shotgun (WGS) entry which is preliminary data.</text>
</comment>
<comment type="function">
    <text evidence="9 10">Fluoride-specific ion channel. Important for reducing fluoride concentration in the cell, thus reducing its toxicity.</text>
</comment>
<accession>A0A9D2PYU0</accession>
<reference evidence="11" key="2">
    <citation type="submission" date="2021-04" db="EMBL/GenBank/DDBJ databases">
        <authorList>
            <person name="Gilroy R."/>
        </authorList>
    </citation>
    <scope>NUCLEOTIDE SEQUENCE</scope>
    <source>
        <strain evidence="11">CHK130-7132</strain>
    </source>
</reference>
<keyword evidence="10" id="KW-0479">Metal-binding</keyword>
<feature type="transmembrane region" description="Helical" evidence="10">
    <location>
        <begin position="101"/>
        <end position="124"/>
    </location>
</feature>
<feature type="binding site" evidence="10">
    <location>
        <position position="111"/>
    </location>
    <ligand>
        <name>Na(+)</name>
        <dbReference type="ChEBI" id="CHEBI:29101"/>
        <note>structural</note>
    </ligand>
</feature>
<evidence type="ECO:0000256" key="5">
    <source>
        <dbReference type="ARBA" id="ARBA00023136"/>
    </source>
</evidence>
<feature type="transmembrane region" description="Helical" evidence="10">
    <location>
        <begin position="67"/>
        <end position="89"/>
    </location>
</feature>
<name>A0A9D2PYU0_9MICO</name>
<sequence length="165" mass="16971">MQTVEMAALRFVDVTESDTLGSGPPPVRLPTWQVALLVAAGGAIGAVLRFALSVLAPAVTTPTLVEIPWATLIVNLLGCLGLGTLNGYLEITPGRPWMHPLLGTGLCGGFTTMSTVVLEGSAMIGADFPILALIYAGLTLVLCLAAVVAGLLLGHRLAARTEARA</sequence>
<evidence type="ECO:0000256" key="2">
    <source>
        <dbReference type="ARBA" id="ARBA00022475"/>
    </source>
</evidence>
<keyword evidence="4 10" id="KW-1133">Transmembrane helix</keyword>
<feature type="binding site" evidence="10">
    <location>
        <position position="108"/>
    </location>
    <ligand>
        <name>Na(+)</name>
        <dbReference type="ChEBI" id="CHEBI:29101"/>
        <note>structural</note>
    </ligand>
</feature>
<organism evidence="11 12">
    <name type="scientific">Candidatus Brachybacterium intestinipullorum</name>
    <dbReference type="NCBI Taxonomy" id="2838512"/>
    <lineage>
        <taxon>Bacteria</taxon>
        <taxon>Bacillati</taxon>
        <taxon>Actinomycetota</taxon>
        <taxon>Actinomycetes</taxon>
        <taxon>Micrococcales</taxon>
        <taxon>Dermabacteraceae</taxon>
        <taxon>Brachybacterium</taxon>
    </lineage>
</organism>
<evidence type="ECO:0000256" key="1">
    <source>
        <dbReference type="ARBA" id="ARBA00004651"/>
    </source>
</evidence>
<comment type="catalytic activity">
    <reaction evidence="8">
        <text>fluoride(in) = fluoride(out)</text>
        <dbReference type="Rhea" id="RHEA:76159"/>
        <dbReference type="ChEBI" id="CHEBI:17051"/>
    </reaction>
    <physiologicalReaction direction="left-to-right" evidence="8">
        <dbReference type="Rhea" id="RHEA:76160"/>
    </physiologicalReaction>
</comment>
<feature type="transmembrane region" description="Helical" evidence="10">
    <location>
        <begin position="34"/>
        <end position="55"/>
    </location>
</feature>
<dbReference type="InterPro" id="IPR003691">
    <property type="entry name" value="FluC"/>
</dbReference>
<evidence type="ECO:0000256" key="10">
    <source>
        <dbReference type="HAMAP-Rule" id="MF_00454"/>
    </source>
</evidence>
<dbReference type="PANTHER" id="PTHR28259:SF1">
    <property type="entry name" value="FLUORIDE EXPORT PROTEIN 1-RELATED"/>
    <property type="match status" value="1"/>
</dbReference>
<comment type="similarity">
    <text evidence="7 10">Belongs to the fluoride channel Fluc/FEX (TC 1.A.43) family.</text>
</comment>
<evidence type="ECO:0000313" key="12">
    <source>
        <dbReference type="Proteomes" id="UP000823854"/>
    </source>
</evidence>
<evidence type="ECO:0000256" key="9">
    <source>
        <dbReference type="ARBA" id="ARBA00049940"/>
    </source>
</evidence>
<keyword evidence="5 10" id="KW-0472">Membrane</keyword>